<dbReference type="GO" id="GO:0005886">
    <property type="term" value="C:plasma membrane"/>
    <property type="evidence" value="ECO:0007669"/>
    <property type="project" value="TreeGrafter"/>
</dbReference>
<keyword evidence="6" id="KW-0472">Membrane</keyword>
<keyword evidence="6" id="KW-0812">Transmembrane</keyword>
<dbReference type="GO" id="GO:0046688">
    <property type="term" value="P:response to copper ion"/>
    <property type="evidence" value="ECO:0007669"/>
    <property type="project" value="InterPro"/>
</dbReference>
<organism evidence="9 10">
    <name type="scientific">Alkalihalophilus pseudofirmus</name>
    <name type="common">Bacillus pseudofirmus</name>
    <dbReference type="NCBI Taxonomy" id="79885"/>
    <lineage>
        <taxon>Bacteria</taxon>
        <taxon>Bacillati</taxon>
        <taxon>Bacillota</taxon>
        <taxon>Bacilli</taxon>
        <taxon>Bacillales</taxon>
        <taxon>Bacillaceae</taxon>
        <taxon>Alkalihalophilus</taxon>
    </lineage>
</organism>
<feature type="transmembrane region" description="Helical" evidence="6">
    <location>
        <begin position="165"/>
        <end position="185"/>
    </location>
</feature>
<dbReference type="AlphaFoldDB" id="A0AAJ2L023"/>
<dbReference type="InterPro" id="IPR014756">
    <property type="entry name" value="Ig_E-set"/>
</dbReference>
<dbReference type="Gene3D" id="2.60.40.1220">
    <property type="match status" value="1"/>
</dbReference>
<keyword evidence="4" id="KW-0186">Copper</keyword>
<dbReference type="GO" id="GO:0006825">
    <property type="term" value="P:copper ion transport"/>
    <property type="evidence" value="ECO:0007669"/>
    <property type="project" value="InterPro"/>
</dbReference>
<accession>A0AAJ2L023</accession>
<dbReference type="Proteomes" id="UP001285636">
    <property type="component" value="Unassembled WGS sequence"/>
</dbReference>
<gene>
    <name evidence="9" type="ORF">RYX45_08060</name>
</gene>
<feature type="region of interest" description="Disordered" evidence="5">
    <location>
        <begin position="138"/>
        <end position="159"/>
    </location>
</feature>
<feature type="signal peptide" evidence="7">
    <location>
        <begin position="1"/>
        <end position="22"/>
    </location>
</feature>
<dbReference type="EMBL" id="JAWJAY010000001">
    <property type="protein sequence ID" value="MDV2885133.1"/>
    <property type="molecule type" value="Genomic_DNA"/>
</dbReference>
<evidence type="ECO:0000256" key="5">
    <source>
        <dbReference type="SAM" id="MobiDB-lite"/>
    </source>
</evidence>
<protein>
    <submittedName>
        <fullName evidence="9">Copper resistance protein CopC</fullName>
    </submittedName>
</protein>
<evidence type="ECO:0000313" key="10">
    <source>
        <dbReference type="Proteomes" id="UP001285636"/>
    </source>
</evidence>
<reference evidence="9" key="1">
    <citation type="submission" date="2023-10" db="EMBL/GenBank/DDBJ databases">
        <title>Screening of Alkalihalophilus pseudofirmusBZ-TG-HK211 and Its Alleviation of Salt Stress on Rapeseed Growth.</title>
        <authorList>
            <person name="Zhao B."/>
            <person name="Guo T."/>
        </authorList>
    </citation>
    <scope>NUCLEOTIDE SEQUENCE</scope>
    <source>
        <strain evidence="9">BZ-TG-HK211</strain>
    </source>
</reference>
<evidence type="ECO:0000256" key="6">
    <source>
        <dbReference type="SAM" id="Phobius"/>
    </source>
</evidence>
<evidence type="ECO:0000256" key="2">
    <source>
        <dbReference type="ARBA" id="ARBA00022723"/>
    </source>
</evidence>
<dbReference type="InterPro" id="IPR014755">
    <property type="entry name" value="Cu-Rt/internalin_Ig-like"/>
</dbReference>
<feature type="compositionally biased region" description="Acidic residues" evidence="5">
    <location>
        <begin position="138"/>
        <end position="150"/>
    </location>
</feature>
<evidence type="ECO:0000256" key="7">
    <source>
        <dbReference type="SAM" id="SignalP"/>
    </source>
</evidence>
<evidence type="ECO:0000256" key="3">
    <source>
        <dbReference type="ARBA" id="ARBA00022729"/>
    </source>
</evidence>
<dbReference type="RefSeq" id="WP_323466511.1">
    <property type="nucleotide sequence ID" value="NZ_CP144224.1"/>
</dbReference>
<comment type="subcellular location">
    <subcellularLocation>
        <location evidence="1">Cell envelope</location>
    </subcellularLocation>
</comment>
<comment type="caution">
    <text evidence="9">The sequence shown here is derived from an EMBL/GenBank/DDBJ whole genome shotgun (WGS) entry which is preliminary data.</text>
</comment>
<keyword evidence="2" id="KW-0479">Metal-binding</keyword>
<dbReference type="PANTHER" id="PTHR34820">
    <property type="entry name" value="INNER MEMBRANE PROTEIN YEBZ"/>
    <property type="match status" value="1"/>
</dbReference>
<evidence type="ECO:0000259" key="8">
    <source>
        <dbReference type="Pfam" id="PF04234"/>
    </source>
</evidence>
<keyword evidence="6" id="KW-1133">Transmembrane helix</keyword>
<evidence type="ECO:0000256" key="4">
    <source>
        <dbReference type="ARBA" id="ARBA00023008"/>
    </source>
</evidence>
<evidence type="ECO:0000256" key="1">
    <source>
        <dbReference type="ARBA" id="ARBA00004196"/>
    </source>
</evidence>
<dbReference type="InterPro" id="IPR007348">
    <property type="entry name" value="CopC_dom"/>
</dbReference>
<proteinExistence type="predicted"/>
<feature type="chain" id="PRO_5042535304" evidence="7">
    <location>
        <begin position="23"/>
        <end position="190"/>
    </location>
</feature>
<dbReference type="GO" id="GO:0005507">
    <property type="term" value="F:copper ion binding"/>
    <property type="evidence" value="ECO:0007669"/>
    <property type="project" value="InterPro"/>
</dbReference>
<dbReference type="GO" id="GO:0042597">
    <property type="term" value="C:periplasmic space"/>
    <property type="evidence" value="ECO:0007669"/>
    <property type="project" value="InterPro"/>
</dbReference>
<feature type="domain" description="CopC" evidence="8">
    <location>
        <begin position="23"/>
        <end position="114"/>
    </location>
</feature>
<dbReference type="SUPFAM" id="SSF81296">
    <property type="entry name" value="E set domains"/>
    <property type="match status" value="1"/>
</dbReference>
<sequence>MKKWLFMVICSLILLLPLKGFAHSYVSESSPADGETVMEAVDELHLLFSGGIEPFSTVTVKKDGEEIETGEIIIDSPSMYVEMSESLTAGTYEVEWQAIGSDTHLTEGQYSFTVDESVNASAEDEEPAEERQIIDDVETEETVSENEQAEESNAAENTDANEENALLMIGALALITMIIIGVIVLRGRKK</sequence>
<dbReference type="GO" id="GO:0030313">
    <property type="term" value="C:cell envelope"/>
    <property type="evidence" value="ECO:0007669"/>
    <property type="project" value="UniProtKB-SubCell"/>
</dbReference>
<dbReference type="Pfam" id="PF04234">
    <property type="entry name" value="CopC"/>
    <property type="match status" value="1"/>
</dbReference>
<dbReference type="InterPro" id="IPR032694">
    <property type="entry name" value="CopC/D"/>
</dbReference>
<dbReference type="PANTHER" id="PTHR34820:SF4">
    <property type="entry name" value="INNER MEMBRANE PROTEIN YEBZ"/>
    <property type="match status" value="1"/>
</dbReference>
<evidence type="ECO:0000313" key="9">
    <source>
        <dbReference type="EMBL" id="MDV2885133.1"/>
    </source>
</evidence>
<name>A0AAJ2L023_ALKPS</name>
<keyword evidence="3 7" id="KW-0732">Signal</keyword>